<dbReference type="InterPro" id="IPR011990">
    <property type="entry name" value="TPR-like_helical_dom_sf"/>
</dbReference>
<feature type="signal peptide" evidence="13">
    <location>
        <begin position="1"/>
        <end position="27"/>
    </location>
</feature>
<accession>A0A6P4ZWM7</accession>
<gene>
    <name evidence="16" type="primary">LOC109478317</name>
</gene>
<comment type="subcellular location">
    <subcellularLocation>
        <location evidence="3">Endoplasmic reticulum lumen</location>
    </subcellularLocation>
</comment>
<protein>
    <recommendedName>
        <fullName evidence="5">procollagen-proline 4-dioxygenase</fullName>
        <ecNumber evidence="5">1.14.11.2</ecNumber>
    </recommendedName>
</protein>
<dbReference type="InterPro" id="IPR044862">
    <property type="entry name" value="Pro_4_hyd_alph_FE2OG_OXY"/>
</dbReference>
<dbReference type="GO" id="GO:0031418">
    <property type="term" value="F:L-ascorbic acid binding"/>
    <property type="evidence" value="ECO:0007669"/>
    <property type="project" value="UniProtKB-KW"/>
</dbReference>
<evidence type="ECO:0000313" key="16">
    <source>
        <dbReference type="RefSeq" id="XP_019635362.1"/>
    </source>
</evidence>
<keyword evidence="8" id="KW-0847">Vitamin C</keyword>
<dbReference type="SUPFAM" id="SSF48452">
    <property type="entry name" value="TPR-like"/>
    <property type="match status" value="1"/>
</dbReference>
<evidence type="ECO:0000256" key="5">
    <source>
        <dbReference type="ARBA" id="ARBA00012269"/>
    </source>
</evidence>
<name>A0A6P4ZWM7_BRABE</name>
<dbReference type="InterPro" id="IPR045054">
    <property type="entry name" value="P4HA-like"/>
</dbReference>
<dbReference type="InterPro" id="IPR005123">
    <property type="entry name" value="Oxoglu/Fe-dep_dioxygenase_dom"/>
</dbReference>
<dbReference type="GO" id="GO:0005788">
    <property type="term" value="C:endoplasmic reticulum lumen"/>
    <property type="evidence" value="ECO:0007669"/>
    <property type="project" value="UniProtKB-SubCell"/>
</dbReference>
<dbReference type="RefSeq" id="XP_019635362.1">
    <property type="nucleotide sequence ID" value="XM_019779803.1"/>
</dbReference>
<feature type="domain" description="Fe2OG dioxygenase" evidence="14">
    <location>
        <begin position="441"/>
        <end position="549"/>
    </location>
</feature>
<evidence type="ECO:0000259" key="14">
    <source>
        <dbReference type="PROSITE" id="PS51471"/>
    </source>
</evidence>
<evidence type="ECO:0000256" key="7">
    <source>
        <dbReference type="ARBA" id="ARBA00022824"/>
    </source>
</evidence>
<evidence type="ECO:0000256" key="1">
    <source>
        <dbReference type="ARBA" id="ARBA00001961"/>
    </source>
</evidence>
<keyword evidence="6" id="KW-0479">Metal-binding</keyword>
<evidence type="ECO:0000256" key="11">
    <source>
        <dbReference type="ARBA" id="ARBA00023004"/>
    </source>
</evidence>
<dbReference type="SMART" id="SM00702">
    <property type="entry name" value="P4Hc"/>
    <property type="match status" value="1"/>
</dbReference>
<evidence type="ECO:0000313" key="15">
    <source>
        <dbReference type="Proteomes" id="UP000515135"/>
    </source>
</evidence>
<dbReference type="Gene3D" id="2.60.120.620">
    <property type="entry name" value="q2cbj1_9rhob like domain"/>
    <property type="match status" value="1"/>
</dbReference>
<dbReference type="KEGG" id="bbel:109478317"/>
<dbReference type="PANTHER" id="PTHR10869:SF244">
    <property type="entry name" value="PROLYL 4-HYDROXYLASE SUBUNIT ALPHA-2"/>
    <property type="match status" value="1"/>
</dbReference>
<dbReference type="FunFam" id="2.60.120.620:FF:000001">
    <property type="entry name" value="Prolyl 4-hydroxylase subunit alpha 2"/>
    <property type="match status" value="1"/>
</dbReference>
<evidence type="ECO:0000256" key="8">
    <source>
        <dbReference type="ARBA" id="ARBA00022896"/>
    </source>
</evidence>
<feature type="chain" id="PRO_5028414889" description="procollagen-proline 4-dioxygenase" evidence="13">
    <location>
        <begin position="28"/>
        <end position="564"/>
    </location>
</feature>
<dbReference type="Proteomes" id="UP000515135">
    <property type="component" value="Unplaced"/>
</dbReference>
<evidence type="ECO:0000256" key="10">
    <source>
        <dbReference type="ARBA" id="ARBA00023002"/>
    </source>
</evidence>
<keyword evidence="13" id="KW-0732">Signal</keyword>
<keyword evidence="11" id="KW-0408">Iron</keyword>
<sequence length="564" mass="65493">MFVPRPLMVLPVGLLLLFLGQQACVNAEVFTALCDMEYLIHMEKDLVDSLEQYIQREEDKLNRIKTIHSRFKAVSKMAGEEPVKHLHHPVNAYLLVKRYTRDWPLLEAWIQEDTAEDFLYNLTKVKESFPSDEDYMGAGKALVRLQDTYDLSTQNIAMGKMGQEMAKATHPDMEFTKSPELWSEDCFELGRLAYVDQDYYHCALWMEEALARFQPDPTSDLTKDTILDYLAYASYQVWLGEEGNQNNIDRAYQATKELLKINPEHTRASNNMQFFEKEIAKTRNLVTPQKEEAESTDRGEYRRDLARDYLPEREIYELLCQAEQPEYFNITPSRVKHLKCRYFNNNNHPRLLLAPQKLEQIFDKPKMWIFHNILEDREMDVIKELAQPRLRRATIQNSVTGELEHASYRISKSAWLQGWEHKVIRRVNQRVEDVTGLTMETAEELQVVNYGMGGHYEPHFDFARKEEVNAFKSLGTGNRIATMLFYMSDVEAGGATVFPQVGARLVPEKGAGAFWYNLFKSGEGDMLTRHAACPVLVGSKWVSNKWIHERGQEFRRKCGLSPED</sequence>
<comment type="cofactor">
    <cofactor evidence="1">
        <name>L-ascorbate</name>
        <dbReference type="ChEBI" id="CHEBI:38290"/>
    </cofactor>
</comment>
<organism evidence="15 16">
    <name type="scientific">Branchiostoma belcheri</name>
    <name type="common">Amphioxus</name>
    <dbReference type="NCBI Taxonomy" id="7741"/>
    <lineage>
        <taxon>Eukaryota</taxon>
        <taxon>Metazoa</taxon>
        <taxon>Chordata</taxon>
        <taxon>Cephalochordata</taxon>
        <taxon>Leptocardii</taxon>
        <taxon>Amphioxiformes</taxon>
        <taxon>Branchiostomatidae</taxon>
        <taxon>Branchiostoma</taxon>
    </lineage>
</organism>
<dbReference type="FunFam" id="1.25.40.10:FF:000006">
    <property type="entry name" value="Prolyl 4-hydroxylase subunit alpha 2"/>
    <property type="match status" value="1"/>
</dbReference>
<dbReference type="GO" id="GO:0004656">
    <property type="term" value="F:procollagen-proline 4-dioxygenase activity"/>
    <property type="evidence" value="ECO:0007669"/>
    <property type="project" value="UniProtKB-EC"/>
</dbReference>
<dbReference type="Gene3D" id="1.25.40.10">
    <property type="entry name" value="Tetratricopeptide repeat domain"/>
    <property type="match status" value="1"/>
</dbReference>
<dbReference type="Pfam" id="PF08336">
    <property type="entry name" value="P4Ha_N"/>
    <property type="match status" value="1"/>
</dbReference>
<dbReference type="InterPro" id="IPR013547">
    <property type="entry name" value="P4H_N"/>
</dbReference>
<evidence type="ECO:0000256" key="4">
    <source>
        <dbReference type="ARBA" id="ARBA00006511"/>
    </source>
</evidence>
<keyword evidence="10" id="KW-0560">Oxidoreductase</keyword>
<dbReference type="PROSITE" id="PS51471">
    <property type="entry name" value="FE2OG_OXY"/>
    <property type="match status" value="1"/>
</dbReference>
<evidence type="ECO:0000256" key="9">
    <source>
        <dbReference type="ARBA" id="ARBA00022964"/>
    </source>
</evidence>
<keyword evidence="15" id="KW-1185">Reference proteome</keyword>
<evidence type="ECO:0000256" key="3">
    <source>
        <dbReference type="ARBA" id="ARBA00004319"/>
    </source>
</evidence>
<evidence type="ECO:0000256" key="2">
    <source>
        <dbReference type="ARBA" id="ARBA00002035"/>
    </source>
</evidence>
<dbReference type="InterPro" id="IPR006620">
    <property type="entry name" value="Pro_4_hyd_alph"/>
</dbReference>
<dbReference type="PANTHER" id="PTHR10869">
    <property type="entry name" value="PROLYL 4-HYDROXYLASE ALPHA SUBUNIT"/>
    <property type="match status" value="1"/>
</dbReference>
<evidence type="ECO:0000256" key="13">
    <source>
        <dbReference type="SAM" id="SignalP"/>
    </source>
</evidence>
<evidence type="ECO:0000256" key="12">
    <source>
        <dbReference type="ARBA" id="ARBA00023180"/>
    </source>
</evidence>
<dbReference type="Pfam" id="PF23558">
    <property type="entry name" value="TPR_P4H"/>
    <property type="match status" value="1"/>
</dbReference>
<dbReference type="GeneID" id="109478317"/>
<dbReference type="AlphaFoldDB" id="A0A6P4ZWM7"/>
<proteinExistence type="inferred from homology"/>
<keyword evidence="9" id="KW-0223">Dioxygenase</keyword>
<comment type="function">
    <text evidence="2">Catalyzes the post-translational formation of 4-hydroxyproline in -Xaa-Pro-Gly- sequences in collagens and other proteins.</text>
</comment>
<keyword evidence="7" id="KW-0256">Endoplasmic reticulum</keyword>
<comment type="similarity">
    <text evidence="4">Belongs to the P4HA family.</text>
</comment>
<dbReference type="EC" id="1.14.11.2" evidence="5"/>
<evidence type="ECO:0000256" key="6">
    <source>
        <dbReference type="ARBA" id="ARBA00022723"/>
    </source>
</evidence>
<dbReference type="GO" id="GO:0005506">
    <property type="term" value="F:iron ion binding"/>
    <property type="evidence" value="ECO:0007669"/>
    <property type="project" value="InterPro"/>
</dbReference>
<dbReference type="Gene3D" id="6.10.140.1460">
    <property type="match status" value="1"/>
</dbReference>
<dbReference type="Pfam" id="PF13640">
    <property type="entry name" value="2OG-FeII_Oxy_3"/>
    <property type="match status" value="1"/>
</dbReference>
<dbReference type="OrthoDB" id="420380at2759"/>
<reference evidence="16" key="1">
    <citation type="submission" date="2025-08" db="UniProtKB">
        <authorList>
            <consortium name="RefSeq"/>
        </authorList>
    </citation>
    <scope>IDENTIFICATION</scope>
    <source>
        <tissue evidence="16">Gonad</tissue>
    </source>
</reference>
<dbReference type="InterPro" id="IPR059068">
    <property type="entry name" value="TPR_P4H"/>
</dbReference>
<keyword evidence="12" id="KW-0325">Glycoprotein</keyword>